<evidence type="ECO:0000313" key="2">
    <source>
        <dbReference type="EMBL" id="KAL2735393.1"/>
    </source>
</evidence>
<accession>A0ABD2BSY4</accession>
<name>A0ABD2BSY4_VESSQ</name>
<sequence>SSRNSKVFVADKYWQLLARIPWLLFASNDSSKLARMESQAVSNRGHTVVLAESKESDIEDLKEFIRCQTISIILALFRVKQGKEIGGRMDDEGGREKLCTDDRLGVNRSGDRTGSVQAEGTGAESKPRPVVAWQHHLSRIIYYRATTASSKSGQERDYRNCRQETSILPTNLDVLDFGLDCESSRSIRTSFLDSLWYYSELPLKTEKLEWLISNVLQYGAHSTSQTLPILICGSGVDTAEEEGNGEEEVPGGGLYLKGYPAVQSRQNRENSRKLVAAGRGKSSVSSENTFGGAFTPLLSLSWPSVYIA</sequence>
<protein>
    <submittedName>
        <fullName evidence="2">Uncharacterized protein</fullName>
    </submittedName>
</protein>
<organism evidence="2 3">
    <name type="scientific">Vespula squamosa</name>
    <name type="common">Southern yellow jacket</name>
    <name type="synonym">Wasp</name>
    <dbReference type="NCBI Taxonomy" id="30214"/>
    <lineage>
        <taxon>Eukaryota</taxon>
        <taxon>Metazoa</taxon>
        <taxon>Ecdysozoa</taxon>
        <taxon>Arthropoda</taxon>
        <taxon>Hexapoda</taxon>
        <taxon>Insecta</taxon>
        <taxon>Pterygota</taxon>
        <taxon>Neoptera</taxon>
        <taxon>Endopterygota</taxon>
        <taxon>Hymenoptera</taxon>
        <taxon>Apocrita</taxon>
        <taxon>Aculeata</taxon>
        <taxon>Vespoidea</taxon>
        <taxon>Vespidae</taxon>
        <taxon>Vespinae</taxon>
        <taxon>Vespula</taxon>
    </lineage>
</organism>
<feature type="non-terminal residue" evidence="2">
    <location>
        <position position="1"/>
    </location>
</feature>
<proteinExistence type="predicted"/>
<dbReference type="EMBL" id="JAUDFV010000064">
    <property type="protein sequence ID" value="KAL2735393.1"/>
    <property type="molecule type" value="Genomic_DNA"/>
</dbReference>
<feature type="region of interest" description="Disordered" evidence="1">
    <location>
        <begin position="96"/>
        <end position="127"/>
    </location>
</feature>
<evidence type="ECO:0000256" key="1">
    <source>
        <dbReference type="SAM" id="MobiDB-lite"/>
    </source>
</evidence>
<keyword evidence="3" id="KW-1185">Reference proteome</keyword>
<gene>
    <name evidence="2" type="ORF">V1478_003033</name>
</gene>
<evidence type="ECO:0000313" key="3">
    <source>
        <dbReference type="Proteomes" id="UP001607302"/>
    </source>
</evidence>
<reference evidence="2 3" key="1">
    <citation type="journal article" date="2024" name="Ann. Entomol. Soc. Am.">
        <title>Genomic analyses of the southern and eastern yellowjacket wasps (Hymenoptera: Vespidae) reveal evolutionary signatures of social life.</title>
        <authorList>
            <person name="Catto M.A."/>
            <person name="Caine P.B."/>
            <person name="Orr S.E."/>
            <person name="Hunt B.G."/>
            <person name="Goodisman M.A.D."/>
        </authorList>
    </citation>
    <scope>NUCLEOTIDE SEQUENCE [LARGE SCALE GENOMIC DNA]</scope>
    <source>
        <strain evidence="2">233</strain>
        <tissue evidence="2">Head and thorax</tissue>
    </source>
</reference>
<feature type="compositionally biased region" description="Basic and acidic residues" evidence="1">
    <location>
        <begin position="96"/>
        <end position="111"/>
    </location>
</feature>
<dbReference type="AlphaFoldDB" id="A0ABD2BSY4"/>
<dbReference type="Proteomes" id="UP001607302">
    <property type="component" value="Unassembled WGS sequence"/>
</dbReference>
<comment type="caution">
    <text evidence="2">The sequence shown here is derived from an EMBL/GenBank/DDBJ whole genome shotgun (WGS) entry which is preliminary data.</text>
</comment>